<evidence type="ECO:0000313" key="2">
    <source>
        <dbReference type="Proteomes" id="UP000220005"/>
    </source>
</evidence>
<reference evidence="1 2" key="1">
    <citation type="journal article" date="2017" name="Front. Microbiol.">
        <title>New Insights into the Diversity of the Genus Faecalibacterium.</title>
        <authorList>
            <person name="Benevides L."/>
            <person name="Burman S."/>
            <person name="Martin R."/>
            <person name="Robert V."/>
            <person name="Thomas M."/>
            <person name="Miquel S."/>
            <person name="Chain F."/>
            <person name="Sokol H."/>
            <person name="Bermudez-Humaran L.G."/>
            <person name="Morrison M."/>
            <person name="Langella P."/>
            <person name="Azevedo V.A."/>
            <person name="Chatel J.M."/>
            <person name="Soares S."/>
        </authorList>
    </citation>
    <scope>NUCLEOTIDE SEQUENCE [LARGE SCALE GENOMIC DNA]</scope>
    <source>
        <strain evidence="1 2">CNCM I 4575</strain>
    </source>
</reference>
<dbReference type="AlphaFoldDB" id="A0A2A7ANW5"/>
<dbReference type="EMBL" id="NMTY01000024">
    <property type="protein sequence ID" value="PDX80796.1"/>
    <property type="molecule type" value="Genomic_DNA"/>
</dbReference>
<gene>
    <name evidence="1" type="ORF">CGS58_09835</name>
</gene>
<proteinExistence type="predicted"/>
<comment type="caution">
    <text evidence="1">The sequence shown here is derived from an EMBL/GenBank/DDBJ whole genome shotgun (WGS) entry which is preliminary data.</text>
</comment>
<name>A0A2A7ANW5_9FIRM</name>
<sequence>MRLTKDVRQKLLEQNEGFQRTTYYESNNSYNTNTYTISNGQLTVRSKGDTSWSDSKYDETRICDGAQTHRFLRKNLSDLNTDGID</sequence>
<dbReference type="Proteomes" id="UP000220005">
    <property type="component" value="Unassembled WGS sequence"/>
</dbReference>
<organism evidence="1 2">
    <name type="scientific">Faecalibacterium prausnitzii</name>
    <dbReference type="NCBI Taxonomy" id="853"/>
    <lineage>
        <taxon>Bacteria</taxon>
        <taxon>Bacillati</taxon>
        <taxon>Bacillota</taxon>
        <taxon>Clostridia</taxon>
        <taxon>Eubacteriales</taxon>
        <taxon>Oscillospiraceae</taxon>
        <taxon>Faecalibacterium</taxon>
    </lineage>
</organism>
<accession>A0A2A7ANW5</accession>
<evidence type="ECO:0000313" key="1">
    <source>
        <dbReference type="EMBL" id="PDX80796.1"/>
    </source>
</evidence>
<protein>
    <submittedName>
        <fullName evidence="1">Uncharacterized protein</fullName>
    </submittedName>
</protein>